<dbReference type="Pfam" id="PF04255">
    <property type="entry name" value="DUF433"/>
    <property type="match status" value="1"/>
</dbReference>
<comment type="caution">
    <text evidence="1">The sequence shown here is derived from an EMBL/GenBank/DDBJ whole genome shotgun (WGS) entry which is preliminary data.</text>
</comment>
<dbReference type="SUPFAM" id="SSF46689">
    <property type="entry name" value="Homeodomain-like"/>
    <property type="match status" value="1"/>
</dbReference>
<dbReference type="InterPro" id="IPR009057">
    <property type="entry name" value="Homeodomain-like_sf"/>
</dbReference>
<name>T1BEQ8_9ZZZZ</name>
<evidence type="ECO:0000313" key="1">
    <source>
        <dbReference type="EMBL" id="EQD52640.1"/>
    </source>
</evidence>
<organism evidence="1">
    <name type="scientific">mine drainage metagenome</name>
    <dbReference type="NCBI Taxonomy" id="410659"/>
    <lineage>
        <taxon>unclassified sequences</taxon>
        <taxon>metagenomes</taxon>
        <taxon>ecological metagenomes</taxon>
    </lineage>
</organism>
<reference evidence="1" key="1">
    <citation type="submission" date="2013-08" db="EMBL/GenBank/DDBJ databases">
        <authorList>
            <person name="Mendez C."/>
            <person name="Richter M."/>
            <person name="Ferrer M."/>
            <person name="Sanchez J."/>
        </authorList>
    </citation>
    <scope>NUCLEOTIDE SEQUENCE</scope>
</reference>
<sequence length="79" mass="8791">MNWKERIGVDSAVLAGKPIVKGTRLSVEFIFGLLAEGWDEKKILENYPQLSTADLQAIFAFTAACMEDEEFVALKRAKA</sequence>
<dbReference type="InterPro" id="IPR036388">
    <property type="entry name" value="WH-like_DNA-bd_sf"/>
</dbReference>
<dbReference type="Gene3D" id="1.10.10.10">
    <property type="entry name" value="Winged helix-like DNA-binding domain superfamily/Winged helix DNA-binding domain"/>
    <property type="match status" value="1"/>
</dbReference>
<dbReference type="AlphaFoldDB" id="T1BEQ8"/>
<gene>
    <name evidence="1" type="ORF">B1B_10634</name>
</gene>
<reference evidence="1" key="2">
    <citation type="journal article" date="2014" name="ISME J.">
        <title>Microbial stratification in low pH oxic and suboxic macroscopic growths along an acid mine drainage.</title>
        <authorList>
            <person name="Mendez-Garcia C."/>
            <person name="Mesa V."/>
            <person name="Sprenger R.R."/>
            <person name="Richter M."/>
            <person name="Diez M.S."/>
            <person name="Solano J."/>
            <person name="Bargiela R."/>
            <person name="Golyshina O.V."/>
            <person name="Manteca A."/>
            <person name="Ramos J.L."/>
            <person name="Gallego J.R."/>
            <person name="Llorente I."/>
            <person name="Martins Dos Santos V.A."/>
            <person name="Jensen O.N."/>
            <person name="Pelaez A.I."/>
            <person name="Sanchez J."/>
            <person name="Ferrer M."/>
        </authorList>
    </citation>
    <scope>NUCLEOTIDE SEQUENCE</scope>
</reference>
<dbReference type="PANTHER" id="PTHR34849">
    <property type="entry name" value="SSL5025 PROTEIN"/>
    <property type="match status" value="1"/>
</dbReference>
<dbReference type="PANTHER" id="PTHR34849:SF3">
    <property type="entry name" value="SSR2962 PROTEIN"/>
    <property type="match status" value="1"/>
</dbReference>
<protein>
    <submittedName>
        <fullName evidence="1">Protein containing DUF433</fullName>
    </submittedName>
</protein>
<dbReference type="InterPro" id="IPR007367">
    <property type="entry name" value="DUF433"/>
</dbReference>
<proteinExistence type="predicted"/>
<dbReference type="EMBL" id="AUZY01006928">
    <property type="protein sequence ID" value="EQD52640.1"/>
    <property type="molecule type" value="Genomic_DNA"/>
</dbReference>
<accession>T1BEQ8</accession>